<dbReference type="Pfam" id="PF14517">
    <property type="entry name" value="Tachylectin"/>
    <property type="match status" value="1"/>
</dbReference>
<evidence type="ECO:0000256" key="3">
    <source>
        <dbReference type="ARBA" id="ARBA00022801"/>
    </source>
</evidence>
<keyword evidence="5" id="KW-0732">Signal</keyword>
<dbReference type="Pfam" id="PF00877">
    <property type="entry name" value="NLPC_P60"/>
    <property type="match status" value="1"/>
</dbReference>
<dbReference type="Gene3D" id="3.90.1720.10">
    <property type="entry name" value="endopeptidase domain like (from Nostoc punctiforme)"/>
    <property type="match status" value="1"/>
</dbReference>
<feature type="chain" id="PRO_5046264685" description="NlpC/P60 domain-containing protein" evidence="5">
    <location>
        <begin position="26"/>
        <end position="574"/>
    </location>
</feature>
<gene>
    <name evidence="7" type="ORF">GCM10009560_34300</name>
</gene>
<keyword evidence="3" id="KW-0378">Hydrolase</keyword>
<dbReference type="Gene3D" id="2.115.10.10">
    <property type="entry name" value="Tachylectin 2"/>
    <property type="match status" value="1"/>
</dbReference>
<evidence type="ECO:0000256" key="5">
    <source>
        <dbReference type="SAM" id="SignalP"/>
    </source>
</evidence>
<name>A0ABP4A1E5_9ACTN</name>
<keyword evidence="2" id="KW-0645">Protease</keyword>
<dbReference type="RefSeq" id="WP_343950865.1">
    <property type="nucleotide sequence ID" value="NZ_BAAAHQ010000015.1"/>
</dbReference>
<feature type="domain" description="NlpC/P60" evidence="6">
    <location>
        <begin position="407"/>
        <end position="574"/>
    </location>
</feature>
<reference evidence="8" key="1">
    <citation type="journal article" date="2019" name="Int. J. Syst. Evol. Microbiol.">
        <title>The Global Catalogue of Microorganisms (GCM) 10K type strain sequencing project: providing services to taxonomists for standard genome sequencing and annotation.</title>
        <authorList>
            <consortium name="The Broad Institute Genomics Platform"/>
            <consortium name="The Broad Institute Genome Sequencing Center for Infectious Disease"/>
            <person name="Wu L."/>
            <person name="Ma J."/>
        </authorList>
    </citation>
    <scope>NUCLEOTIDE SEQUENCE [LARGE SCALE GENOMIC DNA]</scope>
    <source>
        <strain evidence="8">JCM 11136</strain>
    </source>
</reference>
<sequence length="574" mass="59845">MLRLRLSAVVAAILGASLLPVPASAASASPLTCSPLVPVYGVDADGKLRWYGHRAGASGADSWAADSGKEIGHGWNTLTKVFSGGDGVIYAIDATGDLKWYRHLAPQTGERGWAPGERTVVGTGWGAFVDVVSAGSGVIYALDRAGDLRWYRHLGPATGTTAWAQGSGKVIRSGWGAITSLMTGRDGILYGINAAGLVRWYDHSDPEGGGTAFGPGTGLVAGEGWERYRSPAGAGAGVAYALDGSGGLWWERHADPRAGAPVWGQRVPARAGFAGFRTVFADVAACSSDAAFTGQTPGEDGQSLYYSGGKVGAVMTRGARTAVTFGGLRRFTEPSTTATVSTRAWVRLLPGPWDPAAEWAAAWPSANAGRTDDDLLAVATQYFAGAADRTENGLVYAGDADYGPLLPDGTRQEGADFNDYLGVTWTYGTRTDPPEADQKKALDCSGYVRMVFGYRGGHPLGIDPVPSPAALPRRAVQMADERAPGVTVADGGLAKPGSYGALRAGDLLFWDGSADDGTDIDHVGIYLGVDSAGKHRFVSSRKTPNGPTLGDVGGPSTLDGGTLYDRTWRKAKRL</sequence>
<evidence type="ECO:0000256" key="1">
    <source>
        <dbReference type="ARBA" id="ARBA00007074"/>
    </source>
</evidence>
<dbReference type="EMBL" id="BAAAHQ010000015">
    <property type="protein sequence ID" value="GAA0930058.1"/>
    <property type="molecule type" value="Genomic_DNA"/>
</dbReference>
<dbReference type="Proteomes" id="UP001501578">
    <property type="component" value="Unassembled WGS sequence"/>
</dbReference>
<dbReference type="InterPro" id="IPR023294">
    <property type="entry name" value="Tachylectin2"/>
</dbReference>
<evidence type="ECO:0000256" key="2">
    <source>
        <dbReference type="ARBA" id="ARBA00022670"/>
    </source>
</evidence>
<keyword evidence="8" id="KW-1185">Reference proteome</keyword>
<dbReference type="Gene3D" id="2.20.25.650">
    <property type="entry name" value="Tachylectin-2-like"/>
    <property type="match status" value="1"/>
</dbReference>
<evidence type="ECO:0000256" key="4">
    <source>
        <dbReference type="ARBA" id="ARBA00022807"/>
    </source>
</evidence>
<protein>
    <recommendedName>
        <fullName evidence="6">NlpC/P60 domain-containing protein</fullName>
    </recommendedName>
</protein>
<dbReference type="SUPFAM" id="SSF50934">
    <property type="entry name" value="Tachylectin-2"/>
    <property type="match status" value="1"/>
</dbReference>
<keyword evidence="4" id="KW-0788">Thiol protease</keyword>
<evidence type="ECO:0000313" key="7">
    <source>
        <dbReference type="EMBL" id="GAA0930058.1"/>
    </source>
</evidence>
<accession>A0ABP4A1E5</accession>
<dbReference type="InterPro" id="IPR000064">
    <property type="entry name" value="NLP_P60_dom"/>
</dbReference>
<dbReference type="PROSITE" id="PS51935">
    <property type="entry name" value="NLPC_P60"/>
    <property type="match status" value="1"/>
</dbReference>
<dbReference type="SUPFAM" id="SSF54001">
    <property type="entry name" value="Cysteine proteinases"/>
    <property type="match status" value="1"/>
</dbReference>
<evidence type="ECO:0000313" key="8">
    <source>
        <dbReference type="Proteomes" id="UP001501578"/>
    </source>
</evidence>
<comment type="caution">
    <text evidence="7">The sequence shown here is derived from an EMBL/GenBank/DDBJ whole genome shotgun (WGS) entry which is preliminary data.</text>
</comment>
<dbReference type="InterPro" id="IPR036813">
    <property type="entry name" value="Tachylectin2_sf"/>
</dbReference>
<evidence type="ECO:0000259" key="6">
    <source>
        <dbReference type="PROSITE" id="PS51935"/>
    </source>
</evidence>
<proteinExistence type="inferred from homology"/>
<comment type="similarity">
    <text evidence="1">Belongs to the peptidase C40 family.</text>
</comment>
<feature type="signal peptide" evidence="5">
    <location>
        <begin position="1"/>
        <end position="25"/>
    </location>
</feature>
<dbReference type="InterPro" id="IPR038765">
    <property type="entry name" value="Papain-like_cys_pep_sf"/>
</dbReference>
<organism evidence="7 8">
    <name type="scientific">Nonomuraea longicatena</name>
    <dbReference type="NCBI Taxonomy" id="83682"/>
    <lineage>
        <taxon>Bacteria</taxon>
        <taxon>Bacillati</taxon>
        <taxon>Actinomycetota</taxon>
        <taxon>Actinomycetes</taxon>
        <taxon>Streptosporangiales</taxon>
        <taxon>Streptosporangiaceae</taxon>
        <taxon>Nonomuraea</taxon>
    </lineage>
</organism>